<keyword evidence="4" id="KW-0732">Signal</keyword>
<dbReference type="Gene3D" id="3.40.190.10">
    <property type="entry name" value="Periplasmic binding protein-like II"/>
    <property type="match status" value="2"/>
</dbReference>
<dbReference type="SUPFAM" id="SSF53850">
    <property type="entry name" value="Periplasmic binding protein-like II"/>
    <property type="match status" value="1"/>
</dbReference>
<evidence type="ECO:0000256" key="2">
    <source>
        <dbReference type="SAM" id="MobiDB-lite"/>
    </source>
</evidence>
<keyword evidence="3" id="KW-0472">Membrane</keyword>
<evidence type="ECO:0000256" key="4">
    <source>
        <dbReference type="SAM" id="SignalP"/>
    </source>
</evidence>
<protein>
    <submittedName>
        <fullName evidence="6">Substrate-binding domain-containing protein</fullName>
    </submittedName>
</protein>
<evidence type="ECO:0000259" key="5">
    <source>
        <dbReference type="Pfam" id="PF12849"/>
    </source>
</evidence>
<organism evidence="6 7">
    <name type="scientific">Arthrobacter hankyongi</name>
    <dbReference type="NCBI Taxonomy" id="2904801"/>
    <lineage>
        <taxon>Bacteria</taxon>
        <taxon>Bacillati</taxon>
        <taxon>Actinomycetota</taxon>
        <taxon>Actinomycetes</taxon>
        <taxon>Micrococcales</taxon>
        <taxon>Micrococcaceae</taxon>
        <taxon>Arthrobacter</taxon>
    </lineage>
</organism>
<proteinExistence type="inferred from homology"/>
<dbReference type="Proteomes" id="UP001165368">
    <property type="component" value="Unassembled WGS sequence"/>
</dbReference>
<dbReference type="EMBL" id="JAKLTQ010000001">
    <property type="protein sequence ID" value="MCG2620352.1"/>
    <property type="molecule type" value="Genomic_DNA"/>
</dbReference>
<evidence type="ECO:0000313" key="7">
    <source>
        <dbReference type="Proteomes" id="UP001165368"/>
    </source>
</evidence>
<dbReference type="InterPro" id="IPR050962">
    <property type="entry name" value="Phosphate-bind_PstS"/>
</dbReference>
<dbReference type="PANTHER" id="PTHR42996:SF1">
    <property type="entry name" value="PHOSPHATE-BINDING PROTEIN PSTS"/>
    <property type="match status" value="1"/>
</dbReference>
<evidence type="ECO:0000313" key="6">
    <source>
        <dbReference type="EMBL" id="MCG2620352.1"/>
    </source>
</evidence>
<dbReference type="RefSeq" id="WP_237817458.1">
    <property type="nucleotide sequence ID" value="NZ_JAKLTQ010000001.1"/>
</dbReference>
<feature type="signal peptide" evidence="4">
    <location>
        <begin position="1"/>
        <end position="26"/>
    </location>
</feature>
<feature type="transmembrane region" description="Helical" evidence="3">
    <location>
        <begin position="544"/>
        <end position="564"/>
    </location>
</feature>
<dbReference type="InterPro" id="IPR024370">
    <property type="entry name" value="PBP_domain"/>
</dbReference>
<reference evidence="6" key="1">
    <citation type="submission" date="2022-01" db="EMBL/GenBank/DDBJ databases">
        <authorList>
            <person name="Jo J.-H."/>
            <person name="Im W.-T."/>
        </authorList>
    </citation>
    <scope>NUCLEOTIDE SEQUENCE</scope>
    <source>
        <strain evidence="6">I2-34</strain>
    </source>
</reference>
<evidence type="ECO:0000256" key="3">
    <source>
        <dbReference type="SAM" id="Phobius"/>
    </source>
</evidence>
<dbReference type="Pfam" id="PF12849">
    <property type="entry name" value="PBP_like_2"/>
    <property type="match status" value="1"/>
</dbReference>
<accession>A0ABS9L0Z2</accession>
<feature type="domain" description="PBP" evidence="5">
    <location>
        <begin position="24"/>
        <end position="342"/>
    </location>
</feature>
<keyword evidence="7" id="KW-1185">Reference proteome</keyword>
<dbReference type="PANTHER" id="PTHR42996">
    <property type="entry name" value="PHOSPHATE-BINDING PROTEIN PSTS"/>
    <property type="match status" value="1"/>
</dbReference>
<keyword evidence="3" id="KW-1133">Transmembrane helix</keyword>
<feature type="region of interest" description="Disordered" evidence="2">
    <location>
        <begin position="433"/>
        <end position="492"/>
    </location>
</feature>
<feature type="chain" id="PRO_5045090893" evidence="4">
    <location>
        <begin position="27"/>
        <end position="578"/>
    </location>
</feature>
<gene>
    <name evidence="6" type="ORF">LVY72_00315</name>
</gene>
<feature type="region of interest" description="Disordered" evidence="2">
    <location>
        <begin position="375"/>
        <end position="404"/>
    </location>
</feature>
<feature type="compositionally biased region" description="Low complexity" evidence="2">
    <location>
        <begin position="446"/>
        <end position="472"/>
    </location>
</feature>
<comment type="similarity">
    <text evidence="1">Belongs to the PstS family.</text>
</comment>
<evidence type="ECO:0000256" key="1">
    <source>
        <dbReference type="ARBA" id="ARBA00008725"/>
    </source>
</evidence>
<sequence length="578" mass="59640">MTRSARIAGIVAALCLIFAGLAPAQAANYIRIGGSGSSWAGNALQDWVSRVGAQGVTVDYESKGSSTGRKEFADSMKQFAVSEIPYTGDTADPKDNSRPNFKYGMLPVVAGGTAYMYNLRAGSGRLDTLKLSQKAIAKIFTGQVTKWNDKVITADNPGVALPDATINVVVRSDGSGATAQFTLWLLRQFPSDYAKLCQVTGCDPNSATSFFPTKGLKNFVAQNGSQGVTTYTANNLYTINYDEYSYARGINFPVAQVKNAAGFYTLPTEHAVAVALTQARINQNPKSENYLSQDLSKVYGYLDPRSYPMSAYSYMIVPTEKTDALNEAQGATLGYFANYALCEGQRSMGQLGYSPLPMNLVLAAMDQLRKVPGVDKATRAKMDQTAASVSKGGTPACNNPTFKPGDSPALNQLVRSAPFDAACAAACRAPWTGEGAAENQGPGSTGANKGNKAAGAKPAVKQPTATAQAGPAGAAGNGGGAAGAGQAPAAGTVGTTSGGTAGCDADTGACADGAVVAAAGTGTQLLTPVSTTIAGSNGWGQTQLLLVVVGGLLLLLVLAPPLLARELEKRRAGRRNSA</sequence>
<feature type="compositionally biased region" description="Gly residues" evidence="2">
    <location>
        <begin position="473"/>
        <end position="483"/>
    </location>
</feature>
<name>A0ABS9L0Z2_9MICC</name>
<comment type="caution">
    <text evidence="6">The sequence shown here is derived from an EMBL/GenBank/DDBJ whole genome shotgun (WGS) entry which is preliminary data.</text>
</comment>
<keyword evidence="3" id="KW-0812">Transmembrane</keyword>